<evidence type="ECO:0000313" key="2">
    <source>
        <dbReference type="EMBL" id="ADP36359.1"/>
    </source>
</evidence>
<organism evidence="2 3">
    <name type="scientific">Bifidobacterium bifidum (strain PRL2010)</name>
    <dbReference type="NCBI Taxonomy" id="702459"/>
    <lineage>
        <taxon>Bacteria</taxon>
        <taxon>Bacillati</taxon>
        <taxon>Actinomycetota</taxon>
        <taxon>Actinomycetes</taxon>
        <taxon>Bifidobacteriales</taxon>
        <taxon>Bifidobacteriaceae</taxon>
        <taxon>Bifidobacterium</taxon>
    </lineage>
</organism>
<evidence type="ECO:0000259" key="1">
    <source>
        <dbReference type="PROSITE" id="PS51819"/>
    </source>
</evidence>
<dbReference type="EMBL" id="CP001840">
    <property type="protein sequence ID" value="ADP36359.1"/>
    <property type="molecule type" value="Genomic_DNA"/>
</dbReference>
<accession>A0A0H3EDJ7</accession>
<dbReference type="PATRIC" id="fig|702459.3.peg.1355"/>
<dbReference type="GeneID" id="93092873"/>
<dbReference type="HOGENOM" id="CLU_046006_6_1_11"/>
<dbReference type="PROSITE" id="PS51819">
    <property type="entry name" value="VOC"/>
    <property type="match status" value="1"/>
</dbReference>
<name>A0A0H3EDJ7_BIFBP</name>
<dbReference type="SUPFAM" id="SSF54593">
    <property type="entry name" value="Glyoxalase/Bleomycin resistance protein/Dihydroxybiphenyl dioxygenase"/>
    <property type="match status" value="1"/>
</dbReference>
<evidence type="ECO:0000313" key="3">
    <source>
        <dbReference type="Proteomes" id="UP000002312"/>
    </source>
</evidence>
<gene>
    <name evidence="2" type="ordered locus">BBPR_1308</name>
</gene>
<dbReference type="OrthoDB" id="5242506at2"/>
<dbReference type="CDD" id="cd07262">
    <property type="entry name" value="VOC_like"/>
    <property type="match status" value="1"/>
</dbReference>
<proteinExistence type="predicted"/>
<feature type="domain" description="VOC" evidence="1">
    <location>
        <begin position="1"/>
        <end position="121"/>
    </location>
</feature>
<dbReference type="KEGG" id="bbp:BBPR_1308"/>
<sequence length="125" mass="13354">MIDHIGLFVADAAKRADFYEKLLAPLGYVKKVAYPTAVCFANDEDGDGIWLESPKDGNPVVPSHVAFRAKTADAIKAFHEAGLAAGGTDNGKPGPRPNYGPGYYAAFVHDPDGNNIEAMLNDYQA</sequence>
<dbReference type="PANTHER" id="PTHR35006:SF2">
    <property type="entry name" value="GLYOXALASE FAMILY PROTEIN (AFU_ORTHOLOGUE AFUA_5G14830)"/>
    <property type="match status" value="1"/>
</dbReference>
<dbReference type="InterPro" id="IPR029068">
    <property type="entry name" value="Glyas_Bleomycin-R_OHBP_Dase"/>
</dbReference>
<dbReference type="Gene3D" id="3.10.180.10">
    <property type="entry name" value="2,3-Dihydroxybiphenyl 1,2-Dioxygenase, domain 1"/>
    <property type="match status" value="1"/>
</dbReference>
<dbReference type="RefSeq" id="WP_003813907.1">
    <property type="nucleotide sequence ID" value="NC_014638.1"/>
</dbReference>
<dbReference type="Pfam" id="PF00903">
    <property type="entry name" value="Glyoxalase"/>
    <property type="match status" value="1"/>
</dbReference>
<dbReference type="InterPro" id="IPR004360">
    <property type="entry name" value="Glyas_Fos-R_dOase_dom"/>
</dbReference>
<protein>
    <submittedName>
        <fullName evidence="2">Glyoxalase family protein</fullName>
    </submittedName>
</protein>
<dbReference type="AlphaFoldDB" id="A0A0H3EDJ7"/>
<dbReference type="InterPro" id="IPR037523">
    <property type="entry name" value="VOC_core"/>
</dbReference>
<dbReference type="eggNOG" id="COG0346">
    <property type="taxonomic scope" value="Bacteria"/>
</dbReference>
<dbReference type="Proteomes" id="UP000002312">
    <property type="component" value="Chromosome"/>
</dbReference>
<reference evidence="2 3" key="1">
    <citation type="journal article" date="2010" name="Proc. Natl. Acad. Sci. U.S.A.">
        <title>Genome analysis of Bifidobacterium bifidum PRL2010 reveals metabolic pathways for host-derived glycan foraging.</title>
        <authorList>
            <person name="Turroni F."/>
            <person name="Bottacini F."/>
            <person name="Foroni E."/>
            <person name="Mulder I."/>
            <person name="Kim J.H."/>
            <person name="Zomer A."/>
            <person name="Sanchez B."/>
            <person name="Bidossi A."/>
            <person name="Ferrarini A."/>
            <person name="Giubellini V."/>
            <person name="Delledonne M."/>
            <person name="Henrissat B."/>
            <person name="Coutinho P."/>
            <person name="Oggioni M."/>
            <person name="Fitzgerald G.F."/>
            <person name="Mills D."/>
            <person name="Margolles A."/>
            <person name="Kelly D."/>
            <person name="van Sinderen D."/>
            <person name="Ventura M."/>
        </authorList>
    </citation>
    <scope>NUCLEOTIDE SEQUENCE [LARGE SCALE GENOMIC DNA]</scope>
    <source>
        <strain evidence="2 3">PRL2010</strain>
    </source>
</reference>
<dbReference type="PANTHER" id="PTHR35006">
    <property type="entry name" value="GLYOXALASE FAMILY PROTEIN (AFU_ORTHOLOGUE AFUA_5G14830)"/>
    <property type="match status" value="1"/>
</dbReference>